<proteinExistence type="predicted"/>
<gene>
    <name evidence="1" type="ORF">NDU88_007400</name>
</gene>
<evidence type="ECO:0000313" key="1">
    <source>
        <dbReference type="EMBL" id="KAJ1119214.1"/>
    </source>
</evidence>
<reference evidence="1" key="1">
    <citation type="journal article" date="2022" name="bioRxiv">
        <title>Sequencing and chromosome-scale assembly of the giantPleurodeles waltlgenome.</title>
        <authorList>
            <person name="Brown T."/>
            <person name="Elewa A."/>
            <person name="Iarovenko S."/>
            <person name="Subramanian E."/>
            <person name="Araus A.J."/>
            <person name="Petzold A."/>
            <person name="Susuki M."/>
            <person name="Suzuki K.-i.T."/>
            <person name="Hayashi T."/>
            <person name="Toyoda A."/>
            <person name="Oliveira C."/>
            <person name="Osipova E."/>
            <person name="Leigh N.D."/>
            <person name="Simon A."/>
            <person name="Yun M.H."/>
        </authorList>
    </citation>
    <scope>NUCLEOTIDE SEQUENCE</scope>
    <source>
        <strain evidence="1">20211129_DDA</strain>
        <tissue evidence="1">Liver</tissue>
    </source>
</reference>
<evidence type="ECO:0000313" key="2">
    <source>
        <dbReference type="Proteomes" id="UP001066276"/>
    </source>
</evidence>
<sequence>MRSGANILAVFRDSLSQDHIAAQRRGRSQEHECFLVRYAAPHRRTAQVVPGQSPGHGRPVPVRARLRLGQATPLGSEVGTVEG</sequence>
<dbReference type="Proteomes" id="UP001066276">
    <property type="component" value="Chromosome 8"/>
</dbReference>
<accession>A0AAV7NW41</accession>
<protein>
    <submittedName>
        <fullName evidence="1">Uncharacterized protein</fullName>
    </submittedName>
</protein>
<keyword evidence="2" id="KW-1185">Reference proteome</keyword>
<organism evidence="1 2">
    <name type="scientific">Pleurodeles waltl</name>
    <name type="common">Iberian ribbed newt</name>
    <dbReference type="NCBI Taxonomy" id="8319"/>
    <lineage>
        <taxon>Eukaryota</taxon>
        <taxon>Metazoa</taxon>
        <taxon>Chordata</taxon>
        <taxon>Craniata</taxon>
        <taxon>Vertebrata</taxon>
        <taxon>Euteleostomi</taxon>
        <taxon>Amphibia</taxon>
        <taxon>Batrachia</taxon>
        <taxon>Caudata</taxon>
        <taxon>Salamandroidea</taxon>
        <taxon>Salamandridae</taxon>
        <taxon>Pleurodelinae</taxon>
        <taxon>Pleurodeles</taxon>
    </lineage>
</organism>
<comment type="caution">
    <text evidence="1">The sequence shown here is derived from an EMBL/GenBank/DDBJ whole genome shotgun (WGS) entry which is preliminary data.</text>
</comment>
<dbReference type="EMBL" id="JANPWB010000012">
    <property type="protein sequence ID" value="KAJ1119214.1"/>
    <property type="molecule type" value="Genomic_DNA"/>
</dbReference>
<name>A0AAV7NW41_PLEWA</name>
<dbReference type="AlphaFoldDB" id="A0AAV7NW41"/>